<dbReference type="Pfam" id="PF13614">
    <property type="entry name" value="AAA_31"/>
    <property type="match status" value="1"/>
</dbReference>
<keyword evidence="4" id="KW-0472">Membrane</keyword>
<proteinExistence type="predicted"/>
<keyword evidence="7" id="KW-1185">Reference proteome</keyword>
<dbReference type="Pfam" id="PF07811">
    <property type="entry name" value="TadE"/>
    <property type="match status" value="1"/>
</dbReference>
<dbReference type="PANTHER" id="PTHR43384:SF6">
    <property type="entry name" value="SEPTUM SITE-DETERMINING PROTEIN MIND HOMOLOG, CHLOROPLASTIC"/>
    <property type="match status" value="1"/>
</dbReference>
<dbReference type="InterPro" id="IPR001789">
    <property type="entry name" value="Sig_transdc_resp-reg_receiver"/>
</dbReference>
<comment type="caution">
    <text evidence="6">The sequence shown here is derived from an EMBL/GenBank/DDBJ whole genome shotgun (WGS) entry which is preliminary data.</text>
</comment>
<evidence type="ECO:0000259" key="5">
    <source>
        <dbReference type="PROSITE" id="PS50110"/>
    </source>
</evidence>
<dbReference type="RefSeq" id="WP_220168172.1">
    <property type="nucleotide sequence ID" value="NZ_JAIBOA010000013.1"/>
</dbReference>
<dbReference type="InterPro" id="IPR027417">
    <property type="entry name" value="P-loop_NTPase"/>
</dbReference>
<organism evidence="6 7">
    <name type="scientific">Actinomadura parmotrematis</name>
    <dbReference type="NCBI Taxonomy" id="2864039"/>
    <lineage>
        <taxon>Bacteria</taxon>
        <taxon>Bacillati</taxon>
        <taxon>Actinomycetota</taxon>
        <taxon>Actinomycetes</taxon>
        <taxon>Streptosporangiales</taxon>
        <taxon>Thermomonosporaceae</taxon>
        <taxon>Actinomadura</taxon>
    </lineage>
</organism>
<dbReference type="EMBL" id="JAIBOA010000013">
    <property type="protein sequence ID" value="MBW8484950.1"/>
    <property type="molecule type" value="Genomic_DNA"/>
</dbReference>
<evidence type="ECO:0000256" key="2">
    <source>
        <dbReference type="ARBA" id="ARBA00022840"/>
    </source>
</evidence>
<dbReference type="InterPro" id="IPR025669">
    <property type="entry name" value="AAA_dom"/>
</dbReference>
<sequence>MPLQVLLGVADPALATTLRGQFRELPDIEVVATESTSEHVAGTVATSPGLDVVLVHEGLGPLPALDLVRDLVSRYPQLAVVLIADGADADTFAAAMAAGARGAVTGDPTLAELQSRVEQAAEWSRAMRRHFDAGEPAANNGRLATLVTLCGAKGGVGTTTAAVHLAIAVAKAGRRVCLVDMDLQNGDLPAFLDVQHRHSIADLAAAAGGELAGAVVAEALFVHPEGPHLLLAPARGEDAEEISSRAVRQIMSVLRSRYDVVIVDGGTHLADAGAVAVELADTVVVVATPDVPALRSARRLTQMFSRLGIRKEEDVSVLLTKHDRRNEIQPDLARRMVGSPLLGVTVPAAFRALEEAANLGSPAAVKNADFRKSVARLALDLGVARAPDEAGRGLGGKRARDGGAVSFEFAALFPFIVLLMLLVWQIVLVGLTSTYASHAANEGARAAAVLGYDTPKARQEVRARAVARLHGKWKDAGHLRFAVTGDYAVVTIDTPVLLPGLRSTWGITARARIVREGEDGR</sequence>
<keyword evidence="1" id="KW-0547">Nucleotide-binding</keyword>
<dbReference type="Proteomes" id="UP000774570">
    <property type="component" value="Unassembled WGS sequence"/>
</dbReference>
<dbReference type="Gene3D" id="3.40.50.300">
    <property type="entry name" value="P-loop containing nucleotide triphosphate hydrolases"/>
    <property type="match status" value="1"/>
</dbReference>
<accession>A0ABS7FYA3</accession>
<dbReference type="InterPro" id="IPR011006">
    <property type="entry name" value="CheY-like_superfamily"/>
</dbReference>
<evidence type="ECO:0000313" key="6">
    <source>
        <dbReference type="EMBL" id="MBW8484950.1"/>
    </source>
</evidence>
<keyword evidence="4" id="KW-0812">Transmembrane</keyword>
<gene>
    <name evidence="6" type="ORF">K1Y72_21385</name>
</gene>
<keyword evidence="4" id="KW-1133">Transmembrane helix</keyword>
<dbReference type="SUPFAM" id="SSF52172">
    <property type="entry name" value="CheY-like"/>
    <property type="match status" value="1"/>
</dbReference>
<keyword evidence="2" id="KW-0067">ATP-binding</keyword>
<name>A0ABS7FYA3_9ACTN</name>
<dbReference type="PANTHER" id="PTHR43384">
    <property type="entry name" value="SEPTUM SITE-DETERMINING PROTEIN MIND HOMOLOG, CHLOROPLASTIC-RELATED"/>
    <property type="match status" value="1"/>
</dbReference>
<dbReference type="PROSITE" id="PS50110">
    <property type="entry name" value="RESPONSE_REGULATORY"/>
    <property type="match status" value="1"/>
</dbReference>
<comment type="caution">
    <text evidence="3">Lacks conserved residue(s) required for the propagation of feature annotation.</text>
</comment>
<evidence type="ECO:0000313" key="7">
    <source>
        <dbReference type="Proteomes" id="UP000774570"/>
    </source>
</evidence>
<reference evidence="6 7" key="1">
    <citation type="submission" date="2021-07" db="EMBL/GenBank/DDBJ databases">
        <title>Actinomadura sp. PM05-2 isolated from lichen.</title>
        <authorList>
            <person name="Somphong A."/>
            <person name="Phongsopitanun W."/>
            <person name="Tanasupawat S."/>
            <person name="Peongsungnone V."/>
        </authorList>
    </citation>
    <scope>NUCLEOTIDE SEQUENCE [LARGE SCALE GENOMIC DNA]</scope>
    <source>
        <strain evidence="6 7">PM05-2</strain>
    </source>
</reference>
<dbReference type="SUPFAM" id="SSF52540">
    <property type="entry name" value="P-loop containing nucleoside triphosphate hydrolases"/>
    <property type="match status" value="1"/>
</dbReference>
<dbReference type="Gene3D" id="3.40.50.2300">
    <property type="match status" value="1"/>
</dbReference>
<feature type="transmembrane region" description="Helical" evidence="4">
    <location>
        <begin position="409"/>
        <end position="431"/>
    </location>
</feature>
<protein>
    <submittedName>
        <fullName evidence="6">AAA family ATPase</fullName>
    </submittedName>
</protein>
<evidence type="ECO:0000256" key="4">
    <source>
        <dbReference type="SAM" id="Phobius"/>
    </source>
</evidence>
<feature type="domain" description="Response regulatory" evidence="5">
    <location>
        <begin position="4"/>
        <end position="121"/>
    </location>
</feature>
<evidence type="ECO:0000256" key="3">
    <source>
        <dbReference type="PROSITE-ProRule" id="PRU00169"/>
    </source>
</evidence>
<dbReference type="InterPro" id="IPR050625">
    <property type="entry name" value="ParA/MinD_ATPase"/>
</dbReference>
<dbReference type="InterPro" id="IPR012495">
    <property type="entry name" value="TadE-like_dom"/>
</dbReference>
<evidence type="ECO:0000256" key="1">
    <source>
        <dbReference type="ARBA" id="ARBA00022741"/>
    </source>
</evidence>